<dbReference type="Pfam" id="PF01797">
    <property type="entry name" value="Y1_Tnp"/>
    <property type="match status" value="1"/>
</dbReference>
<dbReference type="SUPFAM" id="SSF143422">
    <property type="entry name" value="Transposase IS200-like"/>
    <property type="match status" value="1"/>
</dbReference>
<name>A0A1D2QSA5_9GAMM</name>
<dbReference type="PANTHER" id="PTHR34322:SF2">
    <property type="entry name" value="TRANSPOSASE IS200-LIKE DOMAIN-CONTAINING PROTEIN"/>
    <property type="match status" value="1"/>
</dbReference>
<sequence>MNRGRGRQRIFHDDVYYQHFLSVLSETQQRFGLEIFAYCLMGNHYHLLVRTPRANLGRCMRHINGLYTQAYNRLKNTDGPLFRGRYKAILVEADSYLLQLSRYIHRNPIETKRPLVSALEDYLWSSYPAYINQTVCPDWLERNVCYGLLGRRQRYKAYSAFVEAGNSKEIQGFYAKKAQKPILGSDDFVEWILQTGDADMAKRLAKEMANPPTIEAIVAAVAAEFATEVELILHSAKGRGSKNIARWVEGLTP</sequence>
<dbReference type="GO" id="GO:0003677">
    <property type="term" value="F:DNA binding"/>
    <property type="evidence" value="ECO:0007669"/>
    <property type="project" value="InterPro"/>
</dbReference>
<evidence type="ECO:0000313" key="2">
    <source>
        <dbReference type="EMBL" id="ODS24433.1"/>
    </source>
</evidence>
<dbReference type="InterPro" id="IPR036515">
    <property type="entry name" value="Transposase_17_sf"/>
</dbReference>
<dbReference type="InterPro" id="IPR002686">
    <property type="entry name" value="Transposase_17"/>
</dbReference>
<gene>
    <name evidence="2" type="ORF">AB835_03805</name>
</gene>
<organism evidence="2 3">
    <name type="scientific">Candidatus Endobugula sertula</name>
    <name type="common">Bugula neritina bacterial symbiont</name>
    <dbReference type="NCBI Taxonomy" id="62101"/>
    <lineage>
        <taxon>Bacteria</taxon>
        <taxon>Pseudomonadati</taxon>
        <taxon>Pseudomonadota</taxon>
        <taxon>Gammaproteobacteria</taxon>
        <taxon>Cellvibrionales</taxon>
        <taxon>Cellvibrionaceae</taxon>
        <taxon>Candidatus Endobugula</taxon>
    </lineage>
</organism>
<dbReference type="Gene3D" id="3.30.70.1290">
    <property type="entry name" value="Transposase IS200-like"/>
    <property type="match status" value="1"/>
</dbReference>
<accession>A0A1D2QSA5</accession>
<dbReference type="Proteomes" id="UP000242502">
    <property type="component" value="Unassembled WGS sequence"/>
</dbReference>
<evidence type="ECO:0000313" key="3">
    <source>
        <dbReference type="Proteomes" id="UP000242502"/>
    </source>
</evidence>
<dbReference type="PANTHER" id="PTHR34322">
    <property type="entry name" value="TRANSPOSASE, Y1_TNP DOMAIN-CONTAINING"/>
    <property type="match status" value="1"/>
</dbReference>
<dbReference type="EMBL" id="MDLC01000009">
    <property type="protein sequence ID" value="ODS24433.1"/>
    <property type="molecule type" value="Genomic_DNA"/>
</dbReference>
<comment type="caution">
    <text evidence="2">The sequence shown here is derived from an EMBL/GenBank/DDBJ whole genome shotgun (WGS) entry which is preliminary data.</text>
</comment>
<dbReference type="SMART" id="SM01321">
    <property type="entry name" value="Y1_Tnp"/>
    <property type="match status" value="1"/>
</dbReference>
<dbReference type="GO" id="GO:0006313">
    <property type="term" value="P:DNA transposition"/>
    <property type="evidence" value="ECO:0007669"/>
    <property type="project" value="InterPro"/>
</dbReference>
<dbReference type="AlphaFoldDB" id="A0A1D2QSA5"/>
<dbReference type="STRING" id="62101.AB835_03805"/>
<feature type="domain" description="Transposase IS200-like" evidence="1">
    <location>
        <begin position="1"/>
        <end position="107"/>
    </location>
</feature>
<reference evidence="2 3" key="1">
    <citation type="journal article" date="2016" name="Appl. Environ. Microbiol.">
        <title>Lack of Overt Genome Reduction in the Bryostatin-Producing Bryozoan Symbiont "Candidatus Endobugula sertula".</title>
        <authorList>
            <person name="Miller I.J."/>
            <person name="Vanee N."/>
            <person name="Fong S.S."/>
            <person name="Lim-Fong G.E."/>
            <person name="Kwan J.C."/>
        </authorList>
    </citation>
    <scope>NUCLEOTIDE SEQUENCE [LARGE SCALE GENOMIC DNA]</scope>
    <source>
        <strain evidence="2">AB1-4</strain>
    </source>
</reference>
<proteinExistence type="predicted"/>
<evidence type="ECO:0000259" key="1">
    <source>
        <dbReference type="SMART" id="SM01321"/>
    </source>
</evidence>
<dbReference type="GO" id="GO:0004803">
    <property type="term" value="F:transposase activity"/>
    <property type="evidence" value="ECO:0007669"/>
    <property type="project" value="InterPro"/>
</dbReference>
<protein>
    <recommendedName>
        <fullName evidence="1">Transposase IS200-like domain-containing protein</fullName>
    </recommendedName>
</protein>